<proteinExistence type="predicted"/>
<feature type="signal peptide" evidence="1">
    <location>
        <begin position="1"/>
        <end position="19"/>
    </location>
</feature>
<feature type="chain" id="PRO_5046887288" evidence="1">
    <location>
        <begin position="20"/>
        <end position="263"/>
    </location>
</feature>
<keyword evidence="3" id="KW-0540">Nuclease</keyword>
<dbReference type="Proteomes" id="UP001500840">
    <property type="component" value="Unassembled WGS sequence"/>
</dbReference>
<dbReference type="InterPro" id="IPR051916">
    <property type="entry name" value="GPI-anchor_lipid_remodeler"/>
</dbReference>
<keyword evidence="4" id="KW-1185">Reference proteome</keyword>
<dbReference type="Pfam" id="PF03372">
    <property type="entry name" value="Exo_endo_phos"/>
    <property type="match status" value="1"/>
</dbReference>
<feature type="domain" description="Endonuclease/exonuclease/phosphatase" evidence="2">
    <location>
        <begin position="30"/>
        <end position="250"/>
    </location>
</feature>
<name>A0ABP8MVS3_9BACT</name>
<protein>
    <submittedName>
        <fullName evidence="3">Endonuclease/exonuclease/phosphatase family protein</fullName>
    </submittedName>
</protein>
<accession>A0ABP8MVS3</accession>
<dbReference type="InterPro" id="IPR005135">
    <property type="entry name" value="Endo/exonuclease/phosphatase"/>
</dbReference>
<sequence length="263" mass="28969">MYALRFLLLVLLVPLAQCAGGDEPIQLRILSYNIHHGEGIDGKLDLQRIANVILSVNPDLVALQEVDQNALRSESVDQPSELARLTKMHAAFGANIPLQGGHYGNVVLSRFPIRKHANHLLPNIANGEQRGYIEATIEIPGAADPVVLMATHLDHRRDERERLESANAINAKAKKQSQQIALLAGDMNAVPSSDTMQRLGAVWTSVSDTPMPTIPVTTPARQIDFILYRPQQRWKVVEVNVLDEAVASDHRAIFAVLELQPAE</sequence>
<dbReference type="InterPro" id="IPR036691">
    <property type="entry name" value="Endo/exonu/phosph_ase_sf"/>
</dbReference>
<reference evidence="4" key="1">
    <citation type="journal article" date="2019" name="Int. J. Syst. Evol. Microbiol.">
        <title>The Global Catalogue of Microorganisms (GCM) 10K type strain sequencing project: providing services to taxonomists for standard genome sequencing and annotation.</title>
        <authorList>
            <consortium name="The Broad Institute Genomics Platform"/>
            <consortium name="The Broad Institute Genome Sequencing Center for Infectious Disease"/>
            <person name="Wu L."/>
            <person name="Ma J."/>
        </authorList>
    </citation>
    <scope>NUCLEOTIDE SEQUENCE [LARGE SCALE GENOMIC DNA]</scope>
    <source>
        <strain evidence="4">JCM 17759</strain>
    </source>
</reference>
<dbReference type="RefSeq" id="WP_345323056.1">
    <property type="nucleotide sequence ID" value="NZ_BAABGA010000035.1"/>
</dbReference>
<dbReference type="PANTHER" id="PTHR14859:SF15">
    <property type="entry name" value="ENDONUCLEASE_EXONUCLEASE_PHOSPHATASE DOMAIN-CONTAINING PROTEIN"/>
    <property type="match status" value="1"/>
</dbReference>
<evidence type="ECO:0000256" key="1">
    <source>
        <dbReference type="SAM" id="SignalP"/>
    </source>
</evidence>
<evidence type="ECO:0000313" key="3">
    <source>
        <dbReference type="EMBL" id="GAA4455156.1"/>
    </source>
</evidence>
<keyword evidence="1" id="KW-0732">Signal</keyword>
<gene>
    <name evidence="3" type="ORF">GCM10023156_28700</name>
</gene>
<evidence type="ECO:0000313" key="4">
    <source>
        <dbReference type="Proteomes" id="UP001500840"/>
    </source>
</evidence>
<keyword evidence="3" id="KW-0255">Endonuclease</keyword>
<keyword evidence="3" id="KW-0378">Hydrolase</keyword>
<organism evidence="3 4">
    <name type="scientific">Novipirellula rosea</name>
    <dbReference type="NCBI Taxonomy" id="1031540"/>
    <lineage>
        <taxon>Bacteria</taxon>
        <taxon>Pseudomonadati</taxon>
        <taxon>Planctomycetota</taxon>
        <taxon>Planctomycetia</taxon>
        <taxon>Pirellulales</taxon>
        <taxon>Pirellulaceae</taxon>
        <taxon>Novipirellula</taxon>
    </lineage>
</organism>
<comment type="caution">
    <text evidence="3">The sequence shown here is derived from an EMBL/GenBank/DDBJ whole genome shotgun (WGS) entry which is preliminary data.</text>
</comment>
<evidence type="ECO:0000259" key="2">
    <source>
        <dbReference type="Pfam" id="PF03372"/>
    </source>
</evidence>
<dbReference type="PANTHER" id="PTHR14859">
    <property type="entry name" value="CALCOFLUOR WHITE HYPERSENSITIVE PROTEIN PRECURSOR"/>
    <property type="match status" value="1"/>
</dbReference>
<dbReference type="SUPFAM" id="SSF56219">
    <property type="entry name" value="DNase I-like"/>
    <property type="match status" value="1"/>
</dbReference>
<dbReference type="EMBL" id="BAABGA010000035">
    <property type="protein sequence ID" value="GAA4455156.1"/>
    <property type="molecule type" value="Genomic_DNA"/>
</dbReference>
<dbReference type="Gene3D" id="3.60.10.10">
    <property type="entry name" value="Endonuclease/exonuclease/phosphatase"/>
    <property type="match status" value="1"/>
</dbReference>
<dbReference type="GO" id="GO:0004519">
    <property type="term" value="F:endonuclease activity"/>
    <property type="evidence" value="ECO:0007669"/>
    <property type="project" value="UniProtKB-KW"/>
</dbReference>